<sequence>MAFPSDGRQGPSIFARFRDRLAAMFERNELDGLSREQIEQIAADLDVQTSELYDAVVLHTQDAPESAEMMARFGITPEMLGGLCSPVLRDVRKVCHYCEDKDRCHRELAEGTAREHAAEFCPNEPIFASYTRT</sequence>
<comment type="caution">
    <text evidence="1">The sequence shown here is derived from an EMBL/GenBank/DDBJ whole genome shotgun (WGS) entry which is preliminary data.</text>
</comment>
<keyword evidence="2" id="KW-1185">Reference proteome</keyword>
<dbReference type="RefSeq" id="WP_254738573.1">
    <property type="nucleotide sequence ID" value="NZ_JANCLU010000002.1"/>
</dbReference>
<evidence type="ECO:0000313" key="1">
    <source>
        <dbReference type="EMBL" id="MCP8937514.1"/>
    </source>
</evidence>
<name>A0ABT1L7Q4_9HYPH</name>
<evidence type="ECO:0000313" key="2">
    <source>
        <dbReference type="Proteomes" id="UP001205890"/>
    </source>
</evidence>
<dbReference type="EMBL" id="JANCLU010000002">
    <property type="protein sequence ID" value="MCP8937514.1"/>
    <property type="molecule type" value="Genomic_DNA"/>
</dbReference>
<protein>
    <submittedName>
        <fullName evidence="1">Uncharacterized protein</fullName>
    </submittedName>
</protein>
<proteinExistence type="predicted"/>
<reference evidence="1 2" key="1">
    <citation type="submission" date="2022-07" db="EMBL/GenBank/DDBJ databases">
        <authorList>
            <person name="Li W.-J."/>
            <person name="Deng Q.-Q."/>
        </authorList>
    </citation>
    <scope>NUCLEOTIDE SEQUENCE [LARGE SCALE GENOMIC DNA]</scope>
    <source>
        <strain evidence="1 2">SYSU M60028</strain>
    </source>
</reference>
<organism evidence="1 2">
    <name type="scientific">Alsobacter ponti</name>
    <dbReference type="NCBI Taxonomy" id="2962936"/>
    <lineage>
        <taxon>Bacteria</taxon>
        <taxon>Pseudomonadati</taxon>
        <taxon>Pseudomonadota</taxon>
        <taxon>Alphaproteobacteria</taxon>
        <taxon>Hyphomicrobiales</taxon>
        <taxon>Alsobacteraceae</taxon>
        <taxon>Alsobacter</taxon>
    </lineage>
</organism>
<dbReference type="Proteomes" id="UP001205890">
    <property type="component" value="Unassembled WGS sequence"/>
</dbReference>
<gene>
    <name evidence="1" type="ORF">NK718_03215</name>
</gene>
<accession>A0ABT1L7Q4</accession>